<evidence type="ECO:0000256" key="3">
    <source>
        <dbReference type="ARBA" id="ARBA00023172"/>
    </source>
</evidence>
<evidence type="ECO:0000256" key="2">
    <source>
        <dbReference type="ARBA" id="ARBA00023125"/>
    </source>
</evidence>
<protein>
    <submittedName>
        <fullName evidence="7">Integrase/recombinase XerD</fullName>
    </submittedName>
</protein>
<dbReference type="InterPro" id="IPR050090">
    <property type="entry name" value="Tyrosine_recombinase_XerCD"/>
</dbReference>
<organism evidence="7 8">
    <name type="scientific">Anaerorhabdus furcosa</name>
    <dbReference type="NCBI Taxonomy" id="118967"/>
    <lineage>
        <taxon>Bacteria</taxon>
        <taxon>Bacillati</taxon>
        <taxon>Bacillota</taxon>
        <taxon>Erysipelotrichia</taxon>
        <taxon>Erysipelotrichales</taxon>
        <taxon>Erysipelotrichaceae</taxon>
        <taxon>Anaerorhabdus</taxon>
    </lineage>
</organism>
<keyword evidence="2 4" id="KW-0238">DNA-binding</keyword>
<dbReference type="InterPro" id="IPR011010">
    <property type="entry name" value="DNA_brk_join_enz"/>
</dbReference>
<dbReference type="PROSITE" id="PS51898">
    <property type="entry name" value="TYR_RECOMBINASE"/>
    <property type="match status" value="1"/>
</dbReference>
<keyword evidence="8" id="KW-1185">Reference proteome</keyword>
<sequence length="305" mass="36023">MDLDKNIELFLKYCKYQKNLNFKTLKAYKIDLKQFRIFIQDSNFQISKATISNYIYFLHGKYKAKSSKRKIATVKCFFNFLEYEEIYIDNPFSKLRLKSQIPFILPKTISIQTLNRLFKTAYSSLDNSSLSEYETICIHRDIAVLELLFATGLRVSELCSIKKNDIDLVQGIVKVYGKGSKERIIQLTNSKVITALSKYREFYKYFNHENDYFFINKLGNKLSEQSIRFMINKYVILTGITEHITPHMFRHTFATLLLEEDVDIRYIQQILGHSSIITTQIYTHVTSSKQREILTYKHPRNRISI</sequence>
<evidence type="ECO:0000259" key="6">
    <source>
        <dbReference type="PROSITE" id="PS51900"/>
    </source>
</evidence>
<evidence type="ECO:0000313" key="7">
    <source>
        <dbReference type="EMBL" id="SJZ61466.1"/>
    </source>
</evidence>
<evidence type="ECO:0000256" key="4">
    <source>
        <dbReference type="PROSITE-ProRule" id="PRU01248"/>
    </source>
</evidence>
<dbReference type="PROSITE" id="PS51900">
    <property type="entry name" value="CB"/>
    <property type="match status" value="1"/>
</dbReference>
<dbReference type="InterPro" id="IPR004107">
    <property type="entry name" value="Integrase_SAM-like_N"/>
</dbReference>
<dbReference type="CDD" id="cd00798">
    <property type="entry name" value="INT_XerDC_C"/>
    <property type="match status" value="1"/>
</dbReference>
<dbReference type="Gene3D" id="1.10.150.130">
    <property type="match status" value="1"/>
</dbReference>
<dbReference type="AlphaFoldDB" id="A0A1T4M3L6"/>
<dbReference type="PANTHER" id="PTHR30349">
    <property type="entry name" value="PHAGE INTEGRASE-RELATED"/>
    <property type="match status" value="1"/>
</dbReference>
<keyword evidence="3" id="KW-0233">DNA recombination</keyword>
<dbReference type="SUPFAM" id="SSF56349">
    <property type="entry name" value="DNA breaking-rejoining enzymes"/>
    <property type="match status" value="1"/>
</dbReference>
<dbReference type="InterPro" id="IPR044068">
    <property type="entry name" value="CB"/>
</dbReference>
<dbReference type="Pfam" id="PF00589">
    <property type="entry name" value="Phage_integrase"/>
    <property type="match status" value="1"/>
</dbReference>
<dbReference type="OrthoDB" id="9801717at2"/>
<dbReference type="InterPro" id="IPR013762">
    <property type="entry name" value="Integrase-like_cat_sf"/>
</dbReference>
<feature type="domain" description="Tyr recombinase" evidence="5">
    <location>
        <begin position="104"/>
        <end position="295"/>
    </location>
</feature>
<dbReference type="GO" id="GO:0003677">
    <property type="term" value="F:DNA binding"/>
    <property type="evidence" value="ECO:0007669"/>
    <property type="project" value="UniProtKB-UniRule"/>
</dbReference>
<dbReference type="EMBL" id="FUWY01000002">
    <property type="protein sequence ID" value="SJZ61466.1"/>
    <property type="molecule type" value="Genomic_DNA"/>
</dbReference>
<keyword evidence="1" id="KW-0229">DNA integration</keyword>
<dbReference type="InterPro" id="IPR002104">
    <property type="entry name" value="Integrase_catalytic"/>
</dbReference>
<gene>
    <name evidence="7" type="ORF">SAMN02745191_1171</name>
</gene>
<dbReference type="GO" id="GO:0015074">
    <property type="term" value="P:DNA integration"/>
    <property type="evidence" value="ECO:0007669"/>
    <property type="project" value="UniProtKB-KW"/>
</dbReference>
<dbReference type="Gene3D" id="1.10.443.10">
    <property type="entry name" value="Intergrase catalytic core"/>
    <property type="match status" value="1"/>
</dbReference>
<feature type="domain" description="Core-binding (CB)" evidence="6">
    <location>
        <begin position="1"/>
        <end position="82"/>
    </location>
</feature>
<dbReference type="InterPro" id="IPR010998">
    <property type="entry name" value="Integrase_recombinase_N"/>
</dbReference>
<proteinExistence type="predicted"/>
<dbReference type="STRING" id="118967.SAMN02745191_1171"/>
<accession>A0A1T4M3L6</accession>
<dbReference type="Pfam" id="PF02899">
    <property type="entry name" value="Phage_int_SAM_1"/>
    <property type="match status" value="1"/>
</dbReference>
<reference evidence="8" key="1">
    <citation type="submission" date="2017-02" db="EMBL/GenBank/DDBJ databases">
        <authorList>
            <person name="Varghese N."/>
            <person name="Submissions S."/>
        </authorList>
    </citation>
    <scope>NUCLEOTIDE SEQUENCE [LARGE SCALE GENOMIC DNA]</scope>
    <source>
        <strain evidence="8">ATCC 25662</strain>
    </source>
</reference>
<evidence type="ECO:0000313" key="8">
    <source>
        <dbReference type="Proteomes" id="UP000243297"/>
    </source>
</evidence>
<evidence type="ECO:0000259" key="5">
    <source>
        <dbReference type="PROSITE" id="PS51898"/>
    </source>
</evidence>
<name>A0A1T4M3L6_9FIRM</name>
<dbReference type="PANTHER" id="PTHR30349:SF81">
    <property type="entry name" value="TYROSINE RECOMBINASE XERC"/>
    <property type="match status" value="1"/>
</dbReference>
<dbReference type="GO" id="GO:0006310">
    <property type="term" value="P:DNA recombination"/>
    <property type="evidence" value="ECO:0007669"/>
    <property type="project" value="UniProtKB-KW"/>
</dbReference>
<evidence type="ECO:0000256" key="1">
    <source>
        <dbReference type="ARBA" id="ARBA00022908"/>
    </source>
</evidence>
<dbReference type="RefSeq" id="WP_078711578.1">
    <property type="nucleotide sequence ID" value="NZ_FUWY01000002.1"/>
</dbReference>
<dbReference type="Proteomes" id="UP000243297">
    <property type="component" value="Unassembled WGS sequence"/>
</dbReference>